<accession>A0A6L2MM69</accession>
<dbReference type="EMBL" id="BKCJ010007021">
    <property type="protein sequence ID" value="GEU75126.1"/>
    <property type="molecule type" value="Genomic_DNA"/>
</dbReference>
<dbReference type="PANTHER" id="PTHR33067">
    <property type="entry name" value="RNA-DIRECTED DNA POLYMERASE-RELATED"/>
    <property type="match status" value="1"/>
</dbReference>
<evidence type="ECO:0000313" key="3">
    <source>
        <dbReference type="EMBL" id="GEU75126.1"/>
    </source>
</evidence>
<keyword evidence="3" id="KW-0548">Nucleotidyltransferase</keyword>
<dbReference type="InterPro" id="IPR005162">
    <property type="entry name" value="Retrotrans_gag_dom"/>
</dbReference>
<gene>
    <name evidence="3" type="ORF">Tci_047104</name>
</gene>
<dbReference type="InterPro" id="IPR021109">
    <property type="entry name" value="Peptidase_aspartic_dom_sf"/>
</dbReference>
<feature type="region of interest" description="Disordered" evidence="1">
    <location>
        <begin position="681"/>
        <end position="700"/>
    </location>
</feature>
<keyword evidence="3" id="KW-0808">Transferase</keyword>
<comment type="caution">
    <text evidence="3">The sequence shown here is derived from an EMBL/GenBank/DDBJ whole genome shotgun (WGS) entry which is preliminary data.</text>
</comment>
<feature type="domain" description="Retrotransposon gag" evidence="2">
    <location>
        <begin position="34"/>
        <end position="127"/>
    </location>
</feature>
<feature type="compositionally biased region" description="Pro residues" evidence="1">
    <location>
        <begin position="690"/>
        <end position="699"/>
    </location>
</feature>
<dbReference type="Gene3D" id="2.40.70.10">
    <property type="entry name" value="Acid Proteases"/>
    <property type="match status" value="1"/>
</dbReference>
<proteinExistence type="predicted"/>
<sequence>MGRQDPHNHLSFFNKVTSTFRHPEVPNTTIKLLLFPFSLEGEARIWLDKESPRSILTWEDLVSKFINQFFPPSKTTYLRNKITNFLQKPNETFNEAWEHFKDLLRQCPHHGFSKLHQLDTFYNALNPNDQDALDSVAGGNFLDKIPRECLLIIESKSKQIVASLEDKLDICMNHFEKSLNDMKNSFATPTAPIKAVEEVCVTCGANHSYTQCPLTRGNYFPVFHDNIQQFQEAAVGNFIQNHNQNVSNQMREAKAITTRSGKTYKEPPIPPPGVKEQEPIKETTDTELPTLADLGASINLMPLSIWKKLKLPMLNDTKMVLELADGTISKPSGVAENVFVKVELADRTISKPSGVAENVFVKVGKFYFPVDFIVLYFIVDPRVSLILGRPFLSTAHAVINVHEREIILRQDQQSLTIQCGDIPSIKKVEQINKIDFIDAGGINFESEEIKNFLNDDSIPLGVKDSSFNMEEDILFLESLLKEDPIPPHPIIPNQTKLPIEEPKHSFKMGYEHFYTNLVTNDVAESSTKNLIQIPHESKVTSENRSESIKPVNDESSVFTTISNLFFDNDKINSDEINSHIESNSDESTSNHDNMKCDYLDEFYGPFIHIHILEEERIRRENTDYINRMEMLFTINLRPHPSTYANTNVESFSSILILIQGSDPHQEEIDVVTITDDHEYSESKDFDFDNPPVPLPPSEPPDNEFDFEIDFGNEILVVRSMIVKFKYIDAKVKFHIFNEKNDDLSYFMFVIFDKEFSLVSAESEDTIFDTGISD</sequence>
<dbReference type="PANTHER" id="PTHR33067:SF9">
    <property type="entry name" value="RNA-DIRECTED DNA POLYMERASE"/>
    <property type="match status" value="1"/>
</dbReference>
<name>A0A6L2MM69_TANCI</name>
<protein>
    <submittedName>
        <fullName evidence="3">Reverse transcriptase domain-containing protein</fullName>
    </submittedName>
</protein>
<dbReference type="Pfam" id="PF03732">
    <property type="entry name" value="Retrotrans_gag"/>
    <property type="match status" value="1"/>
</dbReference>
<dbReference type="AlphaFoldDB" id="A0A6L2MM69"/>
<evidence type="ECO:0000256" key="1">
    <source>
        <dbReference type="SAM" id="MobiDB-lite"/>
    </source>
</evidence>
<keyword evidence="3" id="KW-0695">RNA-directed DNA polymerase</keyword>
<dbReference type="CDD" id="cd00303">
    <property type="entry name" value="retropepsin_like"/>
    <property type="match status" value="1"/>
</dbReference>
<dbReference type="GO" id="GO:0003964">
    <property type="term" value="F:RNA-directed DNA polymerase activity"/>
    <property type="evidence" value="ECO:0007669"/>
    <property type="project" value="UniProtKB-KW"/>
</dbReference>
<reference evidence="3" key="1">
    <citation type="journal article" date="2019" name="Sci. Rep.">
        <title>Draft genome of Tanacetum cinerariifolium, the natural source of mosquito coil.</title>
        <authorList>
            <person name="Yamashiro T."/>
            <person name="Shiraishi A."/>
            <person name="Satake H."/>
            <person name="Nakayama K."/>
        </authorList>
    </citation>
    <scope>NUCLEOTIDE SEQUENCE</scope>
</reference>
<evidence type="ECO:0000259" key="2">
    <source>
        <dbReference type="Pfam" id="PF03732"/>
    </source>
</evidence>
<organism evidence="3">
    <name type="scientific">Tanacetum cinerariifolium</name>
    <name type="common">Dalmatian daisy</name>
    <name type="synonym">Chrysanthemum cinerariifolium</name>
    <dbReference type="NCBI Taxonomy" id="118510"/>
    <lineage>
        <taxon>Eukaryota</taxon>
        <taxon>Viridiplantae</taxon>
        <taxon>Streptophyta</taxon>
        <taxon>Embryophyta</taxon>
        <taxon>Tracheophyta</taxon>
        <taxon>Spermatophyta</taxon>
        <taxon>Magnoliopsida</taxon>
        <taxon>eudicotyledons</taxon>
        <taxon>Gunneridae</taxon>
        <taxon>Pentapetalae</taxon>
        <taxon>asterids</taxon>
        <taxon>campanulids</taxon>
        <taxon>Asterales</taxon>
        <taxon>Asteraceae</taxon>
        <taxon>Asteroideae</taxon>
        <taxon>Anthemideae</taxon>
        <taxon>Anthemidinae</taxon>
        <taxon>Tanacetum</taxon>
    </lineage>
</organism>